<dbReference type="InterPro" id="IPR006311">
    <property type="entry name" value="TAT_signal"/>
</dbReference>
<evidence type="ECO:0000313" key="2">
    <source>
        <dbReference type="Proteomes" id="UP000320513"/>
    </source>
</evidence>
<evidence type="ECO:0000313" key="1">
    <source>
        <dbReference type="EMBL" id="TVS85918.1"/>
    </source>
</evidence>
<protein>
    <submittedName>
        <fullName evidence="1">Sugar ABC transporter substrate-binding protein</fullName>
    </submittedName>
</protein>
<comment type="caution">
    <text evidence="1">The sequence shown here is derived from an EMBL/GenBank/DDBJ whole genome shotgun (WGS) entry which is preliminary data.</text>
</comment>
<dbReference type="EMBL" id="VMQU01000090">
    <property type="protein sequence ID" value="TVS85918.1"/>
    <property type="molecule type" value="Genomic_DNA"/>
</dbReference>
<accession>A0A557XJI9</accession>
<proteinExistence type="predicted"/>
<dbReference type="InterPro" id="IPR050490">
    <property type="entry name" value="Bact_solute-bd_prot1"/>
</dbReference>
<dbReference type="SUPFAM" id="SSF53850">
    <property type="entry name" value="Periplasmic binding protein-like II"/>
    <property type="match status" value="1"/>
</dbReference>
<dbReference type="InterPro" id="IPR006059">
    <property type="entry name" value="SBP"/>
</dbReference>
<dbReference type="PROSITE" id="PS51318">
    <property type="entry name" value="TAT"/>
    <property type="match status" value="1"/>
</dbReference>
<dbReference type="Pfam" id="PF01547">
    <property type="entry name" value="SBP_bac_1"/>
    <property type="match status" value="1"/>
</dbReference>
<gene>
    <name evidence="1" type="ORF">FPZ47_19005</name>
</gene>
<keyword evidence="2" id="KW-1185">Reference proteome</keyword>
<dbReference type="Proteomes" id="UP000320513">
    <property type="component" value="Unassembled WGS sequence"/>
</dbReference>
<dbReference type="RefSeq" id="WP_144951705.1">
    <property type="nucleotide sequence ID" value="NZ_VMQU01000090.1"/>
</dbReference>
<dbReference type="AlphaFoldDB" id="A0A557XJI9"/>
<organism evidence="1 2">
    <name type="scientific">Mycobacterium helveticum</name>
    <dbReference type="NCBI Taxonomy" id="2592811"/>
    <lineage>
        <taxon>Bacteria</taxon>
        <taxon>Bacillati</taxon>
        <taxon>Actinomycetota</taxon>
        <taxon>Actinomycetes</taxon>
        <taxon>Mycobacteriales</taxon>
        <taxon>Mycobacteriaceae</taxon>
        <taxon>Mycobacterium</taxon>
    </lineage>
</organism>
<sequence>MLDEPIPRRGLLRGAGALAAAALAPAAGGCSSGGDDALVFFFAANPDERDARMRVVDAFRRRHPDIKVRTLLSGPGVMQQVSTFCAGGRCPDVLMAWESTYAELADRGVLLDLNTMLARDRAFAAELEADRLGPLYDVFSFNGGQYAFPEQWSGNYLYYNKRLFAAAGAPAPPGTWAQPWTFGEFLDAASALTRRDGSGRATQWGFVDTFLPYASAGLFAMNNGVPWSTPLKNPSHFNFGDDAFIEAVQFYADLATKHQVAPTASETQSMSTPNLFAAGKAAIALGGHWRYQTFLRADGLEFDVAPLPTGPALPKGHAACSNIGATGLAISASSQRKAQAWEFVKFATGPVGQSLIGESCLFVPALRSALTSRGFAAAHARLRNLSVLTEGPAHSEALPITPAWEKVSALMDRNFGPVLRGSKPATTLAGMSHALAEVLRNP</sequence>
<name>A0A557XJI9_9MYCO</name>
<dbReference type="PANTHER" id="PTHR43649">
    <property type="entry name" value="ARABINOSE-BINDING PROTEIN-RELATED"/>
    <property type="match status" value="1"/>
</dbReference>
<dbReference type="CDD" id="cd13585">
    <property type="entry name" value="PBP2_TMBP_like"/>
    <property type="match status" value="1"/>
</dbReference>
<dbReference type="OrthoDB" id="2515880at2"/>
<reference evidence="1 2" key="1">
    <citation type="submission" date="2019-07" db="EMBL/GenBank/DDBJ databases">
        <title>New Mycobacterium species.</title>
        <authorList>
            <person name="Tortoli E."/>
            <person name="Ghielmetti G."/>
            <person name="Friedel U."/>
            <person name="Trovato A."/>
        </authorList>
    </citation>
    <scope>NUCLEOTIDE SEQUENCE [LARGE SCALE GENOMIC DNA]</scope>
    <source>
        <strain evidence="1 2">16-83</strain>
    </source>
</reference>
<dbReference type="PANTHER" id="PTHR43649:SF30">
    <property type="entry name" value="ABC TRANSPORTER SUBSTRATE-BINDING PROTEIN"/>
    <property type="match status" value="1"/>
</dbReference>
<dbReference type="Gene3D" id="3.40.190.10">
    <property type="entry name" value="Periplasmic binding protein-like II"/>
    <property type="match status" value="1"/>
</dbReference>